<protein>
    <recommendedName>
        <fullName evidence="3">Brl1/Brr6 domain-containing protein</fullName>
    </recommendedName>
</protein>
<dbReference type="PANTHER" id="PTHR28136:SF1">
    <property type="entry name" value="NUCLEUS EXPORT PROTEIN BRL1"/>
    <property type="match status" value="1"/>
</dbReference>
<feature type="domain" description="Brl1/Brr6" evidence="3">
    <location>
        <begin position="242"/>
        <end position="375"/>
    </location>
</feature>
<comment type="caution">
    <text evidence="4">The sequence shown here is derived from an EMBL/GenBank/DDBJ whole genome shotgun (WGS) entry which is preliminary data.</text>
</comment>
<evidence type="ECO:0000313" key="4">
    <source>
        <dbReference type="EMBL" id="KAK5954916.1"/>
    </source>
</evidence>
<dbReference type="GO" id="GO:0055088">
    <property type="term" value="P:lipid homeostasis"/>
    <property type="evidence" value="ECO:0007669"/>
    <property type="project" value="InterPro"/>
</dbReference>
<dbReference type="EMBL" id="JAKLMC020000007">
    <property type="protein sequence ID" value="KAK5954916.1"/>
    <property type="molecule type" value="Genomic_DNA"/>
</dbReference>
<dbReference type="GO" id="GO:0006998">
    <property type="term" value="P:nuclear envelope organization"/>
    <property type="evidence" value="ECO:0007669"/>
    <property type="project" value="InterPro"/>
</dbReference>
<feature type="compositionally biased region" description="Polar residues" evidence="1">
    <location>
        <begin position="89"/>
        <end position="100"/>
    </location>
</feature>
<dbReference type="SMART" id="SM01042">
    <property type="entry name" value="Brr6_like_C_C"/>
    <property type="match status" value="1"/>
</dbReference>
<feature type="region of interest" description="Disordered" evidence="1">
    <location>
        <begin position="1"/>
        <end position="141"/>
    </location>
</feature>
<sequence>MARGNESPMDYQWQTSRPVDPSSPFHKFAMANEKKRKTDPKSIFSNLPNLTSEKGTHSAYNSPGKGNFPSLREPNGKPYFFSSPPKDMPTSQYREPSFTTPRKGYDLDFSSGPESSPMAPTEDEETPNAKPLPAIPTERKKSKRNSFFSFYGKWTPKSGKGEIPKTSDAITKRVHKRRRQAQTFEKQLAKARRESEDSSEEDDDPRTTNKKQKKTQQPVQEVGWMTSLFAFIHTYPDAPSIIAKYLQVFFNAAILFGCLYMFYSFYATIRADINNASEDAMQEILSEMTACSKHYIDNRCGADNRLPALEQVCANWELCMNRDPNAVKRASLSAHTFAEIFNSFVEPISLKTMLFMFLFVAAALFTNNAGFTFLRRSVEPHNGYRQPSGQYGQHPPHMSQFAITPGMPYQTPQQYGYAVQQPNGPGQLEYNLPDSPSKDRGKSRSPDKKRLALGN</sequence>
<evidence type="ECO:0000259" key="3">
    <source>
        <dbReference type="SMART" id="SM01042"/>
    </source>
</evidence>
<feature type="transmembrane region" description="Helical" evidence="2">
    <location>
        <begin position="353"/>
        <end position="374"/>
    </location>
</feature>
<reference evidence="4 5" key="1">
    <citation type="submission" date="2022-12" db="EMBL/GenBank/DDBJ databases">
        <title>Genomic features and morphological characterization of a novel Knufia sp. strain isolated from spacecraft assembly facility.</title>
        <authorList>
            <person name="Teixeira M."/>
            <person name="Chander A.M."/>
            <person name="Stajich J.E."/>
            <person name="Venkateswaran K."/>
        </authorList>
    </citation>
    <scope>NUCLEOTIDE SEQUENCE [LARGE SCALE GENOMIC DNA]</scope>
    <source>
        <strain evidence="4 5">FJI-L2-BK-P2</strain>
    </source>
</reference>
<keyword evidence="2" id="KW-1133">Transmembrane helix</keyword>
<dbReference type="PANTHER" id="PTHR28136">
    <property type="entry name" value="NUCLEUS EXPORT PROTEIN BRR6"/>
    <property type="match status" value="1"/>
</dbReference>
<keyword evidence="2" id="KW-0812">Transmembrane</keyword>
<feature type="compositionally biased region" description="Basic and acidic residues" evidence="1">
    <location>
        <begin position="436"/>
        <end position="455"/>
    </location>
</feature>
<gene>
    <name evidence="4" type="ORF">OHC33_003595</name>
</gene>
<accession>A0AAN8EVY5</accession>
<dbReference type="GO" id="GO:0031965">
    <property type="term" value="C:nuclear membrane"/>
    <property type="evidence" value="ECO:0007669"/>
    <property type="project" value="InterPro"/>
</dbReference>
<keyword evidence="5" id="KW-1185">Reference proteome</keyword>
<dbReference type="InterPro" id="IPR018767">
    <property type="entry name" value="Brl1/Brr6_dom"/>
</dbReference>
<evidence type="ECO:0000313" key="5">
    <source>
        <dbReference type="Proteomes" id="UP001316803"/>
    </source>
</evidence>
<feature type="transmembrane region" description="Helical" evidence="2">
    <location>
        <begin position="248"/>
        <end position="269"/>
    </location>
</feature>
<proteinExistence type="predicted"/>
<evidence type="ECO:0000256" key="1">
    <source>
        <dbReference type="SAM" id="MobiDB-lite"/>
    </source>
</evidence>
<feature type="compositionally biased region" description="Polar residues" evidence="1">
    <location>
        <begin position="43"/>
        <end position="61"/>
    </location>
</feature>
<dbReference type="AlphaFoldDB" id="A0AAN8EVY5"/>
<feature type="compositionally biased region" description="Basic and acidic residues" evidence="1">
    <location>
        <begin position="187"/>
        <end position="196"/>
    </location>
</feature>
<feature type="compositionally biased region" description="Polar residues" evidence="1">
    <location>
        <begin position="412"/>
        <end position="424"/>
    </location>
</feature>
<name>A0AAN8EVY5_9EURO</name>
<keyword evidence="2" id="KW-0472">Membrane</keyword>
<dbReference type="Pfam" id="PF10104">
    <property type="entry name" value="Brr6_like_C_C"/>
    <property type="match status" value="1"/>
</dbReference>
<organism evidence="4 5">
    <name type="scientific">Knufia fluminis</name>
    <dbReference type="NCBI Taxonomy" id="191047"/>
    <lineage>
        <taxon>Eukaryota</taxon>
        <taxon>Fungi</taxon>
        <taxon>Dikarya</taxon>
        <taxon>Ascomycota</taxon>
        <taxon>Pezizomycotina</taxon>
        <taxon>Eurotiomycetes</taxon>
        <taxon>Chaetothyriomycetidae</taxon>
        <taxon>Chaetothyriales</taxon>
        <taxon>Trichomeriaceae</taxon>
        <taxon>Knufia</taxon>
    </lineage>
</organism>
<dbReference type="InterPro" id="IPR040202">
    <property type="entry name" value="Brl1/Brr6"/>
</dbReference>
<dbReference type="Proteomes" id="UP001316803">
    <property type="component" value="Unassembled WGS sequence"/>
</dbReference>
<feature type="region of interest" description="Disordered" evidence="1">
    <location>
        <begin position="159"/>
        <end position="218"/>
    </location>
</feature>
<evidence type="ECO:0000256" key="2">
    <source>
        <dbReference type="SAM" id="Phobius"/>
    </source>
</evidence>
<feature type="region of interest" description="Disordered" evidence="1">
    <location>
        <begin position="412"/>
        <end position="455"/>
    </location>
</feature>